<dbReference type="EMBL" id="JAKOGI010000905">
    <property type="protein sequence ID" value="KAJ8429336.1"/>
    <property type="molecule type" value="Genomic_DNA"/>
</dbReference>
<protein>
    <submittedName>
        <fullName evidence="1">Uncharacterized protein</fullName>
    </submittedName>
</protein>
<proteinExistence type="predicted"/>
<organism evidence="1 2">
    <name type="scientific">Carnegiea gigantea</name>
    <dbReference type="NCBI Taxonomy" id="171969"/>
    <lineage>
        <taxon>Eukaryota</taxon>
        <taxon>Viridiplantae</taxon>
        <taxon>Streptophyta</taxon>
        <taxon>Embryophyta</taxon>
        <taxon>Tracheophyta</taxon>
        <taxon>Spermatophyta</taxon>
        <taxon>Magnoliopsida</taxon>
        <taxon>eudicotyledons</taxon>
        <taxon>Gunneridae</taxon>
        <taxon>Pentapetalae</taxon>
        <taxon>Caryophyllales</taxon>
        <taxon>Cactineae</taxon>
        <taxon>Cactaceae</taxon>
        <taxon>Cactoideae</taxon>
        <taxon>Echinocereeae</taxon>
        <taxon>Carnegiea</taxon>
    </lineage>
</organism>
<sequence length="153" mass="17827">MVNAHQKVDILRARLHCIKRDLHKDPLNHICKRLKVSLEESALNCLTLLLIFEGCRVRSNGLGWETNFHRKMVELRFREMGYMVNFYEKLLGKQEVQRAKIPKEVFDFGGKLTIQQQFELSRDISSVETKNAMFNISDNKSLGPYGFTSGFFK</sequence>
<dbReference type="Proteomes" id="UP001153076">
    <property type="component" value="Unassembled WGS sequence"/>
</dbReference>
<evidence type="ECO:0000313" key="1">
    <source>
        <dbReference type="EMBL" id="KAJ8429336.1"/>
    </source>
</evidence>
<dbReference type="AlphaFoldDB" id="A0A9Q1JQW9"/>
<evidence type="ECO:0000313" key="2">
    <source>
        <dbReference type="Proteomes" id="UP001153076"/>
    </source>
</evidence>
<keyword evidence="2" id="KW-1185">Reference proteome</keyword>
<accession>A0A9Q1JQW9</accession>
<reference evidence="1" key="1">
    <citation type="submission" date="2022-04" db="EMBL/GenBank/DDBJ databases">
        <title>Carnegiea gigantea Genome sequencing and assembly v2.</title>
        <authorList>
            <person name="Copetti D."/>
            <person name="Sanderson M.J."/>
            <person name="Burquez A."/>
            <person name="Wojciechowski M.F."/>
        </authorList>
    </citation>
    <scope>NUCLEOTIDE SEQUENCE</scope>
    <source>
        <strain evidence="1">SGP5-SGP5p</strain>
        <tissue evidence="1">Aerial part</tissue>
    </source>
</reference>
<gene>
    <name evidence="1" type="ORF">Cgig2_017994</name>
</gene>
<comment type="caution">
    <text evidence="1">The sequence shown here is derived from an EMBL/GenBank/DDBJ whole genome shotgun (WGS) entry which is preliminary data.</text>
</comment>
<name>A0A9Q1JQW9_9CARY</name>